<protein>
    <submittedName>
        <fullName evidence="2">Uncharacterized protein</fullName>
    </submittedName>
</protein>
<dbReference type="AlphaFoldDB" id="A0A2P2P182"/>
<evidence type="ECO:0000256" key="1">
    <source>
        <dbReference type="SAM" id="MobiDB-lite"/>
    </source>
</evidence>
<dbReference type="EMBL" id="GGEC01067935">
    <property type="protein sequence ID" value="MBX48419.1"/>
    <property type="molecule type" value="Transcribed_RNA"/>
</dbReference>
<sequence>MHLLPLPPTNQNWLPRIGETGHFPTTSRTNISL</sequence>
<evidence type="ECO:0000313" key="2">
    <source>
        <dbReference type="EMBL" id="MBX48419.1"/>
    </source>
</evidence>
<organism evidence="2">
    <name type="scientific">Rhizophora mucronata</name>
    <name type="common">Asiatic mangrove</name>
    <dbReference type="NCBI Taxonomy" id="61149"/>
    <lineage>
        <taxon>Eukaryota</taxon>
        <taxon>Viridiplantae</taxon>
        <taxon>Streptophyta</taxon>
        <taxon>Embryophyta</taxon>
        <taxon>Tracheophyta</taxon>
        <taxon>Spermatophyta</taxon>
        <taxon>Magnoliopsida</taxon>
        <taxon>eudicotyledons</taxon>
        <taxon>Gunneridae</taxon>
        <taxon>Pentapetalae</taxon>
        <taxon>rosids</taxon>
        <taxon>fabids</taxon>
        <taxon>Malpighiales</taxon>
        <taxon>Rhizophoraceae</taxon>
        <taxon>Rhizophora</taxon>
    </lineage>
</organism>
<feature type="region of interest" description="Disordered" evidence="1">
    <location>
        <begin position="1"/>
        <end position="33"/>
    </location>
</feature>
<reference evidence="2" key="1">
    <citation type="submission" date="2018-02" db="EMBL/GenBank/DDBJ databases">
        <title>Rhizophora mucronata_Transcriptome.</title>
        <authorList>
            <person name="Meera S.P."/>
            <person name="Sreeshan A."/>
            <person name="Augustine A."/>
        </authorList>
    </citation>
    <scope>NUCLEOTIDE SEQUENCE</scope>
    <source>
        <tissue evidence="2">Leaf</tissue>
    </source>
</reference>
<accession>A0A2P2P182</accession>
<name>A0A2P2P182_RHIMU</name>
<proteinExistence type="predicted"/>
<feature type="compositionally biased region" description="Polar residues" evidence="1">
    <location>
        <begin position="23"/>
        <end position="33"/>
    </location>
</feature>